<sequence>MEWLRSPDQAMHMFMRPFLESEVGDEAPTLPIRPEPHRATVAVQPGSPIAGVLSPDRRHHHSSGSGTHSSATEQSPRPPSSHDNSDALGFSDSLGFSTAQ</sequence>
<feature type="region of interest" description="Disordered" evidence="1">
    <location>
        <begin position="25"/>
        <end position="100"/>
    </location>
</feature>
<accession>A0A8T0J6M1</accession>
<dbReference type="Proteomes" id="UP000822688">
    <property type="component" value="Chromosome 1"/>
</dbReference>
<dbReference type="EMBL" id="CM026421">
    <property type="protein sequence ID" value="KAG0591570.1"/>
    <property type="molecule type" value="Genomic_DNA"/>
</dbReference>
<gene>
    <name evidence="2" type="ORF">KC19_1G184400</name>
    <name evidence="3" type="ORF">KC19_1G184800</name>
</gene>
<proteinExistence type="predicted"/>
<protein>
    <submittedName>
        <fullName evidence="2">Uncharacterized protein</fullName>
    </submittedName>
</protein>
<evidence type="ECO:0000256" key="1">
    <source>
        <dbReference type="SAM" id="MobiDB-lite"/>
    </source>
</evidence>
<dbReference type="EMBL" id="CM026421">
    <property type="protein sequence ID" value="KAG0591574.1"/>
    <property type="molecule type" value="Genomic_DNA"/>
</dbReference>
<evidence type="ECO:0000313" key="2">
    <source>
        <dbReference type="EMBL" id="KAG0591570.1"/>
    </source>
</evidence>
<name>A0A8T0J6M1_CERPU</name>
<organism evidence="2 4">
    <name type="scientific">Ceratodon purpureus</name>
    <name type="common">Fire moss</name>
    <name type="synonym">Dicranum purpureum</name>
    <dbReference type="NCBI Taxonomy" id="3225"/>
    <lineage>
        <taxon>Eukaryota</taxon>
        <taxon>Viridiplantae</taxon>
        <taxon>Streptophyta</taxon>
        <taxon>Embryophyta</taxon>
        <taxon>Bryophyta</taxon>
        <taxon>Bryophytina</taxon>
        <taxon>Bryopsida</taxon>
        <taxon>Dicranidae</taxon>
        <taxon>Pseudoditrichales</taxon>
        <taxon>Ditrichaceae</taxon>
        <taxon>Ceratodon</taxon>
    </lineage>
</organism>
<evidence type="ECO:0000313" key="4">
    <source>
        <dbReference type="Proteomes" id="UP000822688"/>
    </source>
</evidence>
<dbReference type="AlphaFoldDB" id="A0A8T0J6M1"/>
<evidence type="ECO:0000313" key="3">
    <source>
        <dbReference type="EMBL" id="KAG0591574.1"/>
    </source>
</evidence>
<comment type="caution">
    <text evidence="2">The sequence shown here is derived from an EMBL/GenBank/DDBJ whole genome shotgun (WGS) entry which is preliminary data.</text>
</comment>
<keyword evidence="4" id="KW-1185">Reference proteome</keyword>
<reference evidence="2" key="1">
    <citation type="submission" date="2020-06" db="EMBL/GenBank/DDBJ databases">
        <title>WGS assembly of Ceratodon purpureus strain R40.</title>
        <authorList>
            <person name="Carey S.B."/>
            <person name="Jenkins J."/>
            <person name="Shu S."/>
            <person name="Lovell J.T."/>
            <person name="Sreedasyam A."/>
            <person name="Maumus F."/>
            <person name="Tiley G.P."/>
            <person name="Fernandez-Pozo N."/>
            <person name="Barry K."/>
            <person name="Chen C."/>
            <person name="Wang M."/>
            <person name="Lipzen A."/>
            <person name="Daum C."/>
            <person name="Saski C.A."/>
            <person name="Payton A.C."/>
            <person name="Mcbreen J.C."/>
            <person name="Conrad R.E."/>
            <person name="Kollar L.M."/>
            <person name="Olsson S."/>
            <person name="Huttunen S."/>
            <person name="Landis J.B."/>
            <person name="Wickett N.J."/>
            <person name="Johnson M.G."/>
            <person name="Rensing S.A."/>
            <person name="Grimwood J."/>
            <person name="Schmutz J."/>
            <person name="Mcdaniel S.F."/>
        </authorList>
    </citation>
    <scope>NUCLEOTIDE SEQUENCE</scope>
    <source>
        <strain evidence="2">R40</strain>
    </source>
</reference>